<dbReference type="PROSITE" id="PS00710">
    <property type="entry name" value="PGM_PMM"/>
    <property type="match status" value="1"/>
</dbReference>
<dbReference type="PANTHER" id="PTHR22573">
    <property type="entry name" value="PHOSPHOHEXOMUTASE FAMILY MEMBER"/>
    <property type="match status" value="1"/>
</dbReference>
<dbReference type="NCBIfam" id="NF005737">
    <property type="entry name" value="PRK07564.1-1"/>
    <property type="match status" value="1"/>
</dbReference>
<evidence type="ECO:0000256" key="4">
    <source>
        <dbReference type="ARBA" id="ARBA00012728"/>
    </source>
</evidence>
<evidence type="ECO:0000256" key="5">
    <source>
        <dbReference type="ARBA" id="ARBA00022526"/>
    </source>
</evidence>
<comment type="catalytic activity">
    <reaction evidence="12">
        <text>O-phospho-L-seryl-[protein] + alpha-D-glucose 1-phosphate = alpha-D-glucose 1,6-bisphosphate + L-seryl-[protein]</text>
        <dbReference type="Rhea" id="RHEA:68748"/>
        <dbReference type="Rhea" id="RHEA-COMP:9863"/>
        <dbReference type="Rhea" id="RHEA-COMP:11604"/>
        <dbReference type="ChEBI" id="CHEBI:29999"/>
        <dbReference type="ChEBI" id="CHEBI:58392"/>
        <dbReference type="ChEBI" id="CHEBI:58601"/>
        <dbReference type="ChEBI" id="CHEBI:83421"/>
    </reaction>
</comment>
<feature type="domain" description="Alpha-D-phosphohexomutase alpha/beta/alpha" evidence="15">
    <location>
        <begin position="198"/>
        <end position="304"/>
    </location>
</feature>
<evidence type="ECO:0000259" key="15">
    <source>
        <dbReference type="Pfam" id="PF02879"/>
    </source>
</evidence>
<keyword evidence="9" id="KW-0413">Isomerase</keyword>
<dbReference type="GO" id="GO:0006006">
    <property type="term" value="P:glucose metabolic process"/>
    <property type="evidence" value="ECO:0007669"/>
    <property type="project" value="UniProtKB-KW"/>
</dbReference>
<evidence type="ECO:0000256" key="9">
    <source>
        <dbReference type="ARBA" id="ARBA00023235"/>
    </source>
</evidence>
<dbReference type="InterPro" id="IPR005846">
    <property type="entry name" value="A-D-PHexomutase_a/b/a-III"/>
</dbReference>
<dbReference type="InterPro" id="IPR005844">
    <property type="entry name" value="A-D-PHexomutase_a/b/a-I"/>
</dbReference>
<gene>
    <name evidence="17" type="ORF">Fcan01_13227</name>
</gene>
<comment type="catalytic activity">
    <reaction evidence="1">
        <text>alpha-D-glucose 1-phosphate = alpha-D-glucose 6-phosphate</text>
        <dbReference type="Rhea" id="RHEA:23536"/>
        <dbReference type="ChEBI" id="CHEBI:58225"/>
        <dbReference type="ChEBI" id="CHEBI:58601"/>
        <dbReference type="EC" id="5.4.2.2"/>
    </reaction>
</comment>
<protein>
    <recommendedName>
        <fullName evidence="4">phosphoglucomutase (alpha-D-glucose-1,6-bisphosphate-dependent)</fullName>
        <ecNumber evidence="4">5.4.2.2</ecNumber>
    </recommendedName>
</protein>
<keyword evidence="7 13" id="KW-0479">Metal-binding</keyword>
<dbReference type="GO" id="GO:0000287">
    <property type="term" value="F:magnesium ion binding"/>
    <property type="evidence" value="ECO:0007669"/>
    <property type="project" value="InterPro"/>
</dbReference>
<evidence type="ECO:0000256" key="12">
    <source>
        <dbReference type="ARBA" id="ARBA00049409"/>
    </source>
</evidence>
<dbReference type="GO" id="GO:0004614">
    <property type="term" value="F:phosphoglucomutase activity"/>
    <property type="evidence" value="ECO:0007669"/>
    <property type="project" value="UniProtKB-EC"/>
</dbReference>
<dbReference type="FunFam" id="3.40.120.10:FF:000006">
    <property type="entry name" value="Phosphoglucomutase PgmA"/>
    <property type="match status" value="1"/>
</dbReference>
<dbReference type="InterPro" id="IPR016066">
    <property type="entry name" value="A-D-PHexomutase_CS"/>
</dbReference>
<dbReference type="InterPro" id="IPR045244">
    <property type="entry name" value="PGM"/>
</dbReference>
<evidence type="ECO:0000256" key="6">
    <source>
        <dbReference type="ARBA" id="ARBA00022553"/>
    </source>
</evidence>
<dbReference type="PRINTS" id="PR00509">
    <property type="entry name" value="PGMPMM"/>
</dbReference>
<dbReference type="PANTHER" id="PTHR22573:SF2">
    <property type="entry name" value="PHOSPHOGLUCOMUTASE"/>
    <property type="match status" value="1"/>
</dbReference>
<reference evidence="17 18" key="1">
    <citation type="submission" date="2015-12" db="EMBL/GenBank/DDBJ databases">
        <title>The genome of Folsomia candida.</title>
        <authorList>
            <person name="Faddeeva A."/>
            <person name="Derks M.F."/>
            <person name="Anvar Y."/>
            <person name="Smit S."/>
            <person name="Van Straalen N."/>
            <person name="Roelofs D."/>
        </authorList>
    </citation>
    <scope>NUCLEOTIDE SEQUENCE [LARGE SCALE GENOMIC DNA]</scope>
    <source>
        <strain evidence="17 18">VU population</strain>
        <tissue evidence="17">Whole body</tissue>
    </source>
</reference>
<feature type="domain" description="Alpha-D-phosphohexomutase alpha/beta/alpha" evidence="14">
    <location>
        <begin position="18"/>
        <end position="160"/>
    </location>
</feature>
<dbReference type="InterPro" id="IPR016055">
    <property type="entry name" value="A-D-PHexomutase_a/b/a-I/II/III"/>
</dbReference>
<evidence type="ECO:0000256" key="7">
    <source>
        <dbReference type="ARBA" id="ARBA00022723"/>
    </source>
</evidence>
<keyword evidence="18" id="KW-1185">Reference proteome</keyword>
<dbReference type="FunFam" id="3.30.310.50:FF:000002">
    <property type="entry name" value="Phosphoglucomutase 5"/>
    <property type="match status" value="1"/>
</dbReference>
<dbReference type="InterPro" id="IPR005841">
    <property type="entry name" value="Alpha-D-phosphohexomutase_SF"/>
</dbReference>
<dbReference type="InterPro" id="IPR005845">
    <property type="entry name" value="A-D-PHexomutase_a/b/a-II"/>
</dbReference>
<comment type="cofactor">
    <cofactor evidence="2">
        <name>Mg(2+)</name>
        <dbReference type="ChEBI" id="CHEBI:18420"/>
    </cofactor>
</comment>
<keyword evidence="6" id="KW-0597">Phosphoprotein</keyword>
<dbReference type="FunFam" id="3.40.120.10:FF:000005">
    <property type="entry name" value="Phosphoglucomutase 5"/>
    <property type="match status" value="1"/>
</dbReference>
<dbReference type="EMBL" id="LNIX01000007">
    <property type="protein sequence ID" value="OXA51339.1"/>
    <property type="molecule type" value="Genomic_DNA"/>
</dbReference>
<evidence type="ECO:0000256" key="13">
    <source>
        <dbReference type="RuleBase" id="RU004326"/>
    </source>
</evidence>
<feature type="domain" description="Alpha-D-phosphohexomutase alpha/beta/alpha" evidence="16">
    <location>
        <begin position="315"/>
        <end position="428"/>
    </location>
</feature>
<evidence type="ECO:0000256" key="11">
    <source>
        <dbReference type="ARBA" id="ARBA00049318"/>
    </source>
</evidence>
<evidence type="ECO:0000256" key="2">
    <source>
        <dbReference type="ARBA" id="ARBA00001946"/>
    </source>
</evidence>
<dbReference type="Pfam" id="PF02879">
    <property type="entry name" value="PGM_PMM_II"/>
    <property type="match status" value="1"/>
</dbReference>
<evidence type="ECO:0000313" key="18">
    <source>
        <dbReference type="Proteomes" id="UP000198287"/>
    </source>
</evidence>
<dbReference type="EC" id="5.4.2.2" evidence="4"/>
<evidence type="ECO:0000256" key="3">
    <source>
        <dbReference type="ARBA" id="ARBA00010231"/>
    </source>
</evidence>
<dbReference type="Gene3D" id="3.30.310.50">
    <property type="entry name" value="Alpha-D-phosphohexomutase, C-terminal domain"/>
    <property type="match status" value="1"/>
</dbReference>
<keyword evidence="10" id="KW-0119">Carbohydrate metabolism</keyword>
<dbReference type="AlphaFoldDB" id="A0A226E1K7"/>
<dbReference type="STRING" id="158441.A0A226E1K7"/>
<dbReference type="GO" id="GO:0005829">
    <property type="term" value="C:cytosol"/>
    <property type="evidence" value="ECO:0007669"/>
    <property type="project" value="TreeGrafter"/>
</dbReference>
<dbReference type="Pfam" id="PF02878">
    <property type="entry name" value="PGM_PMM_I"/>
    <property type="match status" value="1"/>
</dbReference>
<organism evidence="17 18">
    <name type="scientific">Folsomia candida</name>
    <name type="common">Springtail</name>
    <dbReference type="NCBI Taxonomy" id="158441"/>
    <lineage>
        <taxon>Eukaryota</taxon>
        <taxon>Metazoa</taxon>
        <taxon>Ecdysozoa</taxon>
        <taxon>Arthropoda</taxon>
        <taxon>Hexapoda</taxon>
        <taxon>Collembola</taxon>
        <taxon>Entomobryomorpha</taxon>
        <taxon>Isotomoidea</taxon>
        <taxon>Isotomidae</taxon>
        <taxon>Proisotominae</taxon>
        <taxon>Folsomia</taxon>
    </lineage>
</organism>
<proteinExistence type="inferred from homology"/>
<sequence>MVKYSAPTVVKTAAYQDQKPGTSGLRKPTKIFLEKENYTANFVQSIISALPLERKGKVLIVGGDGRFYGPEAVDLIVRIAIANGVTNLTIGQHSILSTPAVSNLIRRRAPNCLGGIILTASHNPGGPDGDFGIKFNIPNGGPAPDAVTNNIYEISKQLGEYKICQDVPTIDLANVGVTEFEVDTIGPVRVDVIDSVEDYVQLMKEIFDFNLLRDFLSSFPVVINAMHGVTGPYVKRIFQQELAQTTPNPNSLYLNTVPLPDFGGHHPDPNQTYAADLVKILKDNPTKYGFGAAYDGDGDRNMLLGAGGFFVTPSDSLAVLAANLNAIPYFNKPNGIKGLARSMPTSGAVDRVGKKLGFTVYEVPTGWKYFGNLMDAGQLSLCGEESFGTGSDHIREKDGIWASLAFLTVLASKKTSVKDLLENHWKEFGRNYFLRLDYENVDGTKANQMIGELEKKIMSTPKEQLTKEIIDAVKTSSIKDPSLEKYKVDATDNFEFTDLIDGSVAKGQGLRIMFANGFGRMVWRLSGTGSSGATIRVYLEKCDDEHVTGDALVVLDDLVKASLAISRLQAVVGVDTPTVIT</sequence>
<dbReference type="Proteomes" id="UP000198287">
    <property type="component" value="Unassembled WGS sequence"/>
</dbReference>
<evidence type="ECO:0000313" key="17">
    <source>
        <dbReference type="EMBL" id="OXA51339.1"/>
    </source>
</evidence>
<dbReference type="Gene3D" id="3.40.120.10">
    <property type="entry name" value="Alpha-D-Glucose-1,6-Bisphosphate, subunit A, domain 3"/>
    <property type="match status" value="3"/>
</dbReference>
<dbReference type="SUPFAM" id="SSF53738">
    <property type="entry name" value="Phosphoglucomutase, first 3 domains"/>
    <property type="match status" value="3"/>
</dbReference>
<evidence type="ECO:0000259" key="16">
    <source>
        <dbReference type="Pfam" id="PF02880"/>
    </source>
</evidence>
<dbReference type="Pfam" id="PF24947">
    <property type="entry name" value="PGM1_C_vert_fung"/>
    <property type="match status" value="1"/>
</dbReference>
<dbReference type="InterPro" id="IPR036900">
    <property type="entry name" value="A-D-PHexomutase_C_sf"/>
</dbReference>
<comment type="caution">
    <text evidence="17">The sequence shown here is derived from an EMBL/GenBank/DDBJ whole genome shotgun (WGS) entry which is preliminary data.</text>
</comment>
<dbReference type="Pfam" id="PF02880">
    <property type="entry name" value="PGM_PMM_III"/>
    <property type="match status" value="1"/>
</dbReference>
<dbReference type="OrthoDB" id="2291at2759"/>
<comment type="similarity">
    <text evidence="3 13">Belongs to the phosphohexose mutase family.</text>
</comment>
<dbReference type="FunFam" id="3.40.120.10:FF:000004">
    <property type="entry name" value="Phosphoglucomutase 5"/>
    <property type="match status" value="1"/>
</dbReference>
<dbReference type="OMA" id="WIQDRAN"/>
<keyword evidence="5" id="KW-0313">Glucose metabolism</keyword>
<comment type="catalytic activity">
    <reaction evidence="11">
        <text>alpha-D-glucose 1,6-bisphosphate + L-seryl-[protein] = O-phospho-L-seryl-[protein] + alpha-D-glucose 6-phosphate</text>
        <dbReference type="Rhea" id="RHEA:68752"/>
        <dbReference type="Rhea" id="RHEA-COMP:9863"/>
        <dbReference type="Rhea" id="RHEA-COMP:11604"/>
        <dbReference type="ChEBI" id="CHEBI:29999"/>
        <dbReference type="ChEBI" id="CHEBI:58225"/>
        <dbReference type="ChEBI" id="CHEBI:58392"/>
        <dbReference type="ChEBI" id="CHEBI:83421"/>
    </reaction>
</comment>
<accession>A0A226E1K7</accession>
<evidence type="ECO:0000256" key="10">
    <source>
        <dbReference type="ARBA" id="ARBA00023277"/>
    </source>
</evidence>
<evidence type="ECO:0000256" key="8">
    <source>
        <dbReference type="ARBA" id="ARBA00022842"/>
    </source>
</evidence>
<keyword evidence="8 13" id="KW-0460">Magnesium</keyword>
<name>A0A226E1K7_FOLCA</name>
<evidence type="ECO:0000259" key="14">
    <source>
        <dbReference type="Pfam" id="PF02878"/>
    </source>
</evidence>
<dbReference type="SUPFAM" id="SSF55957">
    <property type="entry name" value="Phosphoglucomutase, C-terminal domain"/>
    <property type="match status" value="1"/>
</dbReference>
<evidence type="ECO:0000256" key="1">
    <source>
        <dbReference type="ARBA" id="ARBA00000443"/>
    </source>
</evidence>